<dbReference type="PROSITE" id="PS50206">
    <property type="entry name" value="RHODANESE_3"/>
    <property type="match status" value="1"/>
</dbReference>
<dbReference type="InterPro" id="IPR036873">
    <property type="entry name" value="Rhodanese-like_dom_sf"/>
</dbReference>
<keyword evidence="3" id="KW-1185">Reference proteome</keyword>
<evidence type="ECO:0000313" key="3">
    <source>
        <dbReference type="Proteomes" id="UP001403385"/>
    </source>
</evidence>
<protein>
    <submittedName>
        <fullName evidence="2">Rhodanese-like domain-containing protein</fullName>
    </submittedName>
</protein>
<organism evidence="2 3">
    <name type="scientific">Rapidithrix thailandica</name>
    <dbReference type="NCBI Taxonomy" id="413964"/>
    <lineage>
        <taxon>Bacteria</taxon>
        <taxon>Pseudomonadati</taxon>
        <taxon>Bacteroidota</taxon>
        <taxon>Cytophagia</taxon>
        <taxon>Cytophagales</taxon>
        <taxon>Flammeovirgaceae</taxon>
        <taxon>Rapidithrix</taxon>
    </lineage>
</organism>
<dbReference type="InterPro" id="IPR001763">
    <property type="entry name" value="Rhodanese-like_dom"/>
</dbReference>
<dbReference type="EMBL" id="JBDKWZ010000012">
    <property type="protein sequence ID" value="MEN7550125.1"/>
    <property type="molecule type" value="Genomic_DNA"/>
</dbReference>
<sequence length="123" mass="14233">MSESIENVMLGFLKNMFGGPQGYTTLEDEEFQEALKTTDRKMIIDVRSRHEFVDYKLSNALNLDIMHPDFKDKISHYDKDKTYFVYCQSGKRSAKACKIMVSQGFEKVYNLKGGINNWTGRTV</sequence>
<dbReference type="InterPro" id="IPR050229">
    <property type="entry name" value="GlpE_sulfurtransferase"/>
</dbReference>
<evidence type="ECO:0000259" key="1">
    <source>
        <dbReference type="PROSITE" id="PS50206"/>
    </source>
</evidence>
<dbReference type="Proteomes" id="UP001403385">
    <property type="component" value="Unassembled WGS sequence"/>
</dbReference>
<gene>
    <name evidence="2" type="ORF">AAG747_19555</name>
</gene>
<name>A0AAW9SC99_9BACT</name>
<accession>A0AAW9SC99</accession>
<dbReference type="AlphaFoldDB" id="A0AAW9SC99"/>
<feature type="domain" description="Rhodanese" evidence="1">
    <location>
        <begin position="37"/>
        <end position="123"/>
    </location>
</feature>
<dbReference type="SUPFAM" id="SSF52821">
    <property type="entry name" value="Rhodanese/Cell cycle control phosphatase"/>
    <property type="match status" value="1"/>
</dbReference>
<comment type="caution">
    <text evidence="2">The sequence shown here is derived from an EMBL/GenBank/DDBJ whole genome shotgun (WGS) entry which is preliminary data.</text>
</comment>
<dbReference type="Pfam" id="PF00581">
    <property type="entry name" value="Rhodanese"/>
    <property type="match status" value="1"/>
</dbReference>
<dbReference type="SMART" id="SM00450">
    <property type="entry name" value="RHOD"/>
    <property type="match status" value="1"/>
</dbReference>
<dbReference type="Gene3D" id="3.40.250.10">
    <property type="entry name" value="Rhodanese-like domain"/>
    <property type="match status" value="1"/>
</dbReference>
<dbReference type="CDD" id="cd00158">
    <property type="entry name" value="RHOD"/>
    <property type="match status" value="1"/>
</dbReference>
<dbReference type="PANTHER" id="PTHR43031:SF1">
    <property type="entry name" value="PYRIDINE NUCLEOTIDE-DISULPHIDE OXIDOREDUCTASE"/>
    <property type="match status" value="1"/>
</dbReference>
<reference evidence="2 3" key="1">
    <citation type="submission" date="2024-04" db="EMBL/GenBank/DDBJ databases">
        <title>Novel genus in family Flammeovirgaceae.</title>
        <authorList>
            <person name="Nguyen T.H."/>
            <person name="Vuong T.Q."/>
            <person name="Le H."/>
            <person name="Kim S.-G."/>
        </authorList>
    </citation>
    <scope>NUCLEOTIDE SEQUENCE [LARGE SCALE GENOMIC DNA]</scope>
    <source>
        <strain evidence="2 3">JCM 23209</strain>
    </source>
</reference>
<proteinExistence type="predicted"/>
<evidence type="ECO:0000313" key="2">
    <source>
        <dbReference type="EMBL" id="MEN7550125.1"/>
    </source>
</evidence>
<dbReference type="PANTHER" id="PTHR43031">
    <property type="entry name" value="FAD-DEPENDENT OXIDOREDUCTASE"/>
    <property type="match status" value="1"/>
</dbReference>